<feature type="active site" evidence="8">
    <location>
        <position position="508"/>
    </location>
</feature>
<gene>
    <name evidence="12" type="ORF">Pcinc_023060</name>
</gene>
<organism evidence="12 13">
    <name type="scientific">Petrolisthes cinctipes</name>
    <name type="common">Flat porcelain crab</name>
    <dbReference type="NCBI Taxonomy" id="88211"/>
    <lineage>
        <taxon>Eukaryota</taxon>
        <taxon>Metazoa</taxon>
        <taxon>Ecdysozoa</taxon>
        <taxon>Arthropoda</taxon>
        <taxon>Crustacea</taxon>
        <taxon>Multicrustacea</taxon>
        <taxon>Malacostraca</taxon>
        <taxon>Eumalacostraca</taxon>
        <taxon>Eucarida</taxon>
        <taxon>Decapoda</taxon>
        <taxon>Pleocyemata</taxon>
        <taxon>Anomura</taxon>
        <taxon>Galatheoidea</taxon>
        <taxon>Porcellanidae</taxon>
        <taxon>Petrolisthes</taxon>
    </lineage>
</organism>
<evidence type="ECO:0000256" key="6">
    <source>
        <dbReference type="ARBA" id="ARBA00023295"/>
    </source>
</evidence>
<evidence type="ECO:0000313" key="12">
    <source>
        <dbReference type="EMBL" id="KAK3871811.1"/>
    </source>
</evidence>
<evidence type="ECO:0000256" key="4">
    <source>
        <dbReference type="ARBA" id="ARBA00023001"/>
    </source>
</evidence>
<dbReference type="EC" id="3.2.1.4" evidence="9"/>
<dbReference type="InterPro" id="IPR008965">
    <property type="entry name" value="CBM2/CBM3_carb-bd_dom_sf"/>
</dbReference>
<sequence>MAVTNVYKDGICLTLGHNNSSCFKVNMWVLTLLSSLLLITGSRAQCSNVVISNQWQGNYQADFTDNAPVAVNGLSLEFTFHAAVDSVDFYQGTSTQIDDTTFLLEDTTTNVGAGEQISFQFQVHYSGLNTPLVVGEVMNGVSLCDAFFTTPAPLSNPCDETGMTPYDYSQVLCMSYVFFEAQRSGPLPMDQRVTWRGDSALDDGSDVGEDLTGGYYDAGDHVKFGFPMAFTATMLAWGLVDFAEGHETAGQTEYGQEALKWATDYFLKAYTNTNEFYGQGPLRLGLDRLTTRSGVDLRISMARPAYKIDEAHPGSDLAAETAAALAAASIAFATADPAYAASTLAVAKELYDFADNYRELYHVSIPDADGYYMLVLPTDGRGGVLDPPQCLPRLAEERSHLHSRGPRIPRRLGANRHAANVAFLSFWAAKQGIDPDTNRQWAQGQIGQLLGDNSRHMRSFVIGFGQNHLYAHTTGPGEWWGPQQPRPQPHTLYGALVGGPTQAGDYEDDRNNYINNEVACDYNAAFTGALAALVELN</sequence>
<dbReference type="PROSITE" id="PS00698">
    <property type="entry name" value="GH9_3"/>
    <property type="match status" value="1"/>
</dbReference>
<evidence type="ECO:0000256" key="1">
    <source>
        <dbReference type="ARBA" id="ARBA00000966"/>
    </source>
</evidence>
<keyword evidence="3 8" id="KW-0378">Hydrolase</keyword>
<dbReference type="SUPFAM" id="SSF48208">
    <property type="entry name" value="Six-hairpin glycosidases"/>
    <property type="match status" value="1"/>
</dbReference>
<feature type="domain" description="Glycoside hydrolase family 9" evidence="11">
    <location>
        <begin position="168"/>
        <end position="372"/>
    </location>
</feature>
<keyword evidence="10" id="KW-0732">Signal</keyword>
<keyword evidence="13" id="KW-1185">Reference proteome</keyword>
<comment type="similarity">
    <text evidence="2 8 9">Belongs to the glycosyl hydrolase 9 (cellulase E) family.</text>
</comment>
<accession>A0AAE1FDU9</accession>
<dbReference type="GO" id="GO:0030247">
    <property type="term" value="F:polysaccharide binding"/>
    <property type="evidence" value="ECO:0007669"/>
    <property type="project" value="InterPro"/>
</dbReference>
<keyword evidence="6 8" id="KW-0326">Glycosidase</keyword>
<evidence type="ECO:0000256" key="9">
    <source>
        <dbReference type="RuleBase" id="RU361166"/>
    </source>
</evidence>
<dbReference type="InterPro" id="IPR012341">
    <property type="entry name" value="6hp_glycosidase-like_sf"/>
</dbReference>
<dbReference type="Gene3D" id="1.50.10.10">
    <property type="match status" value="2"/>
</dbReference>
<evidence type="ECO:0000256" key="7">
    <source>
        <dbReference type="ARBA" id="ARBA00023326"/>
    </source>
</evidence>
<dbReference type="GO" id="GO:0030245">
    <property type="term" value="P:cellulose catabolic process"/>
    <property type="evidence" value="ECO:0007669"/>
    <property type="project" value="UniProtKB-KW"/>
</dbReference>
<feature type="active site" evidence="8">
    <location>
        <position position="517"/>
    </location>
</feature>
<evidence type="ECO:0000259" key="11">
    <source>
        <dbReference type="Pfam" id="PF00759"/>
    </source>
</evidence>
<dbReference type="PANTHER" id="PTHR22298">
    <property type="entry name" value="ENDO-1,4-BETA-GLUCANASE"/>
    <property type="match status" value="1"/>
</dbReference>
<dbReference type="InterPro" id="IPR033126">
    <property type="entry name" value="Glyco_hydro_9_Asp/Glu_AS"/>
</dbReference>
<dbReference type="GO" id="GO:0008810">
    <property type="term" value="F:cellulase activity"/>
    <property type="evidence" value="ECO:0007669"/>
    <property type="project" value="UniProtKB-EC"/>
</dbReference>
<evidence type="ECO:0000256" key="5">
    <source>
        <dbReference type="ARBA" id="ARBA00023277"/>
    </source>
</evidence>
<dbReference type="InterPro" id="IPR001701">
    <property type="entry name" value="Glyco_hydro_9"/>
</dbReference>
<proteinExistence type="inferred from homology"/>
<feature type="signal peptide" evidence="10">
    <location>
        <begin position="1"/>
        <end position="44"/>
    </location>
</feature>
<keyword evidence="7 8" id="KW-0624">Polysaccharide degradation</keyword>
<dbReference type="EMBL" id="JAWQEG010002464">
    <property type="protein sequence ID" value="KAK3871811.1"/>
    <property type="molecule type" value="Genomic_DNA"/>
</dbReference>
<evidence type="ECO:0000256" key="3">
    <source>
        <dbReference type="ARBA" id="ARBA00022801"/>
    </source>
</evidence>
<comment type="catalytic activity">
    <reaction evidence="1 9">
        <text>Endohydrolysis of (1-&gt;4)-beta-D-glucosidic linkages in cellulose, lichenin and cereal beta-D-glucans.</text>
        <dbReference type="EC" id="3.2.1.4"/>
    </reaction>
</comment>
<dbReference type="AlphaFoldDB" id="A0AAE1FDU9"/>
<name>A0AAE1FDU9_PETCI</name>
<protein>
    <recommendedName>
        <fullName evidence="9">Endoglucanase</fullName>
        <ecNumber evidence="9">3.2.1.4</ecNumber>
    </recommendedName>
</protein>
<dbReference type="Pfam" id="PF00759">
    <property type="entry name" value="Glyco_hydro_9"/>
    <property type="match status" value="2"/>
</dbReference>
<reference evidence="12" key="1">
    <citation type="submission" date="2023-10" db="EMBL/GenBank/DDBJ databases">
        <title>Genome assemblies of two species of porcelain crab, Petrolisthes cinctipes and Petrolisthes manimaculis (Anomura: Porcellanidae).</title>
        <authorList>
            <person name="Angst P."/>
        </authorList>
    </citation>
    <scope>NUCLEOTIDE SEQUENCE</scope>
    <source>
        <strain evidence="12">PB745_01</strain>
        <tissue evidence="12">Gill</tissue>
    </source>
</reference>
<dbReference type="InterPro" id="IPR012291">
    <property type="entry name" value="CBM2_carb-bd_dom_sf"/>
</dbReference>
<evidence type="ECO:0000256" key="8">
    <source>
        <dbReference type="PROSITE-ProRule" id="PRU10060"/>
    </source>
</evidence>
<dbReference type="SUPFAM" id="SSF49384">
    <property type="entry name" value="Carbohydrate-binding domain"/>
    <property type="match status" value="1"/>
</dbReference>
<comment type="caution">
    <text evidence="12">The sequence shown here is derived from an EMBL/GenBank/DDBJ whole genome shotgun (WGS) entry which is preliminary data.</text>
</comment>
<dbReference type="InterPro" id="IPR008928">
    <property type="entry name" value="6-hairpin_glycosidase_sf"/>
</dbReference>
<dbReference type="Gene3D" id="2.60.40.290">
    <property type="match status" value="1"/>
</dbReference>
<evidence type="ECO:0000313" key="13">
    <source>
        <dbReference type="Proteomes" id="UP001286313"/>
    </source>
</evidence>
<keyword evidence="4 9" id="KW-0136">Cellulose degradation</keyword>
<evidence type="ECO:0000256" key="2">
    <source>
        <dbReference type="ARBA" id="ARBA00007072"/>
    </source>
</evidence>
<dbReference type="Proteomes" id="UP001286313">
    <property type="component" value="Unassembled WGS sequence"/>
</dbReference>
<feature type="chain" id="PRO_5041922524" description="Endoglucanase" evidence="10">
    <location>
        <begin position="45"/>
        <end position="537"/>
    </location>
</feature>
<keyword evidence="5 8" id="KW-0119">Carbohydrate metabolism</keyword>
<feature type="domain" description="Glycoside hydrolase family 9" evidence="11">
    <location>
        <begin position="411"/>
        <end position="530"/>
    </location>
</feature>
<evidence type="ECO:0000256" key="10">
    <source>
        <dbReference type="SAM" id="SignalP"/>
    </source>
</evidence>